<feature type="domain" description="Uracil-DNA glycosylase-like" evidence="5">
    <location>
        <begin position="41"/>
        <end position="194"/>
    </location>
</feature>
<evidence type="ECO:0000256" key="4">
    <source>
        <dbReference type="SAM" id="MobiDB-lite"/>
    </source>
</evidence>
<dbReference type="GO" id="GO:0008263">
    <property type="term" value="F:pyrimidine-specific mismatch base pair DNA N-glycosylase activity"/>
    <property type="evidence" value="ECO:0007669"/>
    <property type="project" value="TreeGrafter"/>
</dbReference>
<dbReference type="Gene3D" id="3.40.470.10">
    <property type="entry name" value="Uracil-DNA glycosylase-like domain"/>
    <property type="match status" value="1"/>
</dbReference>
<dbReference type="PANTHER" id="PTHR12159">
    <property type="entry name" value="G/T AND G/U MISMATCH-SPECIFIC DNA GLYCOSYLASE"/>
    <property type="match status" value="1"/>
</dbReference>
<dbReference type="OrthoDB" id="565731at2759"/>
<dbReference type="GO" id="GO:0006285">
    <property type="term" value="P:base-excision repair, AP site formation"/>
    <property type="evidence" value="ECO:0007669"/>
    <property type="project" value="InterPro"/>
</dbReference>
<evidence type="ECO:0000256" key="1">
    <source>
        <dbReference type="ARBA" id="ARBA00022763"/>
    </source>
</evidence>
<reference evidence="6 7" key="1">
    <citation type="journal article" date="2018" name="Mol. Biol. Evol.">
        <title>Analysis of the draft genome of the red seaweed Gracilariopsis chorda provides insights into genome size evolution in Rhodophyta.</title>
        <authorList>
            <person name="Lee J."/>
            <person name="Yang E.C."/>
            <person name="Graf L."/>
            <person name="Yang J.H."/>
            <person name="Qiu H."/>
            <person name="Zel Zion U."/>
            <person name="Chan C.X."/>
            <person name="Stephens T.G."/>
            <person name="Weber A.P.M."/>
            <person name="Boo G.H."/>
            <person name="Boo S.M."/>
            <person name="Kim K.M."/>
            <person name="Shin Y."/>
            <person name="Jung M."/>
            <person name="Lee S.J."/>
            <person name="Yim H.S."/>
            <person name="Lee J.H."/>
            <person name="Bhattacharya D."/>
            <person name="Yoon H.S."/>
        </authorList>
    </citation>
    <scope>NUCLEOTIDE SEQUENCE [LARGE SCALE GENOMIC DNA]</scope>
    <source>
        <strain evidence="6 7">SKKU-2015</strain>
        <tissue evidence="6">Whole body</tissue>
    </source>
</reference>
<dbReference type="Pfam" id="PF03167">
    <property type="entry name" value="UDG"/>
    <property type="match status" value="1"/>
</dbReference>
<evidence type="ECO:0000313" key="7">
    <source>
        <dbReference type="Proteomes" id="UP000247409"/>
    </source>
</evidence>
<keyword evidence="1" id="KW-0227">DNA damage</keyword>
<keyword evidence="3" id="KW-0234">DNA repair</keyword>
<comment type="caution">
    <text evidence="6">The sequence shown here is derived from an EMBL/GenBank/DDBJ whole genome shotgun (WGS) entry which is preliminary data.</text>
</comment>
<gene>
    <name evidence="6" type="ORF">BWQ96_00232</name>
</gene>
<dbReference type="InterPro" id="IPR036895">
    <property type="entry name" value="Uracil-DNA_glycosylase-like_sf"/>
</dbReference>
<dbReference type="STRING" id="448386.A0A2V3J7Y0"/>
<dbReference type="Proteomes" id="UP000247409">
    <property type="component" value="Unassembled WGS sequence"/>
</dbReference>
<evidence type="ECO:0000256" key="2">
    <source>
        <dbReference type="ARBA" id="ARBA00022801"/>
    </source>
</evidence>
<organism evidence="6 7">
    <name type="scientific">Gracilariopsis chorda</name>
    <dbReference type="NCBI Taxonomy" id="448386"/>
    <lineage>
        <taxon>Eukaryota</taxon>
        <taxon>Rhodophyta</taxon>
        <taxon>Florideophyceae</taxon>
        <taxon>Rhodymeniophycidae</taxon>
        <taxon>Gracilariales</taxon>
        <taxon>Gracilariaceae</taxon>
        <taxon>Gracilariopsis</taxon>
    </lineage>
</organism>
<name>A0A2V3J7Y0_9FLOR</name>
<dbReference type="SUPFAM" id="SSF52141">
    <property type="entry name" value="Uracil-DNA glycosylase-like"/>
    <property type="match status" value="1"/>
</dbReference>
<evidence type="ECO:0000256" key="3">
    <source>
        <dbReference type="ARBA" id="ARBA00023204"/>
    </source>
</evidence>
<dbReference type="CDD" id="cd10028">
    <property type="entry name" value="UDG-F2_TDG_MUG"/>
    <property type="match status" value="1"/>
</dbReference>
<sequence>MRSTRSRIAKPRVRAQQSAMASNTTESDDTLRDFSRYLGDKHPLRIIFVGHNPSDKSWEIAAPYAHPTNKFWRLLRDAQLAPPHLCKASEYKQLPRECGIGFIDLFVTSGSDASKIGRDALKQVDWKQNFFTRLTSGTGGVDPLIICCVSKIVATKLLSGWKGEFGKVGTGRDWNLQGAETSEVWVLPSSSGRAGLTWEARLNPFKQLKARTATFGAWEE</sequence>
<evidence type="ECO:0000313" key="6">
    <source>
        <dbReference type="EMBL" id="PXF50072.1"/>
    </source>
</evidence>
<dbReference type="InterPro" id="IPR015637">
    <property type="entry name" value="MUG/TDG"/>
</dbReference>
<dbReference type="AlphaFoldDB" id="A0A2V3J7Y0"/>
<keyword evidence="7" id="KW-1185">Reference proteome</keyword>
<feature type="compositionally biased region" description="Polar residues" evidence="4">
    <location>
        <begin position="15"/>
        <end position="25"/>
    </location>
</feature>
<dbReference type="GO" id="GO:0004844">
    <property type="term" value="F:uracil DNA N-glycosylase activity"/>
    <property type="evidence" value="ECO:0007669"/>
    <property type="project" value="TreeGrafter"/>
</dbReference>
<protein>
    <submittedName>
        <fullName evidence="6">G/U mismatch-specific DNA glycosylase</fullName>
    </submittedName>
</protein>
<accession>A0A2V3J7Y0</accession>
<dbReference type="PANTHER" id="PTHR12159:SF9">
    <property type="entry name" value="G_T MISMATCH-SPECIFIC THYMINE DNA GLYCOSYLASE"/>
    <property type="match status" value="1"/>
</dbReference>
<dbReference type="EMBL" id="NBIV01000001">
    <property type="protein sequence ID" value="PXF50072.1"/>
    <property type="molecule type" value="Genomic_DNA"/>
</dbReference>
<feature type="compositionally biased region" description="Basic residues" evidence="4">
    <location>
        <begin position="1"/>
        <end position="13"/>
    </location>
</feature>
<evidence type="ECO:0000259" key="5">
    <source>
        <dbReference type="Pfam" id="PF03167"/>
    </source>
</evidence>
<dbReference type="InterPro" id="IPR005122">
    <property type="entry name" value="Uracil-DNA_glycosylase-like"/>
</dbReference>
<proteinExistence type="predicted"/>
<keyword evidence="2" id="KW-0378">Hydrolase</keyword>
<feature type="region of interest" description="Disordered" evidence="4">
    <location>
        <begin position="1"/>
        <end position="27"/>
    </location>
</feature>